<keyword evidence="3" id="KW-0732">Signal</keyword>
<evidence type="ECO:0000256" key="3">
    <source>
        <dbReference type="SAM" id="SignalP"/>
    </source>
</evidence>
<evidence type="ECO:0000256" key="1">
    <source>
        <dbReference type="ARBA" id="ARBA00022612"/>
    </source>
</evidence>
<dbReference type="PANTHER" id="PTHR37813">
    <property type="entry name" value="FELS-2 PROPHAGE PROTEIN"/>
    <property type="match status" value="1"/>
</dbReference>
<name>A0A629K7L4_SALER</name>
<organism evidence="5">
    <name type="scientific">Salmonella enterica</name>
    <name type="common">Salmonella choleraesuis</name>
    <dbReference type="NCBI Taxonomy" id="28901"/>
    <lineage>
        <taxon>Bacteria</taxon>
        <taxon>Pseudomonadati</taxon>
        <taxon>Pseudomonadota</taxon>
        <taxon>Gammaproteobacteria</taxon>
        <taxon>Enterobacterales</taxon>
        <taxon>Enterobacteriaceae</taxon>
        <taxon>Salmonella</taxon>
    </lineage>
</organism>
<dbReference type="Pfam" id="PF10145">
    <property type="entry name" value="PhageMin_Tail"/>
    <property type="match status" value="1"/>
</dbReference>
<keyword evidence="2" id="KW-0812">Transmembrane</keyword>
<protein>
    <submittedName>
        <fullName evidence="5">Phage tail tape measure protein</fullName>
    </submittedName>
</protein>
<dbReference type="InterPro" id="IPR010090">
    <property type="entry name" value="Phage_tape_meas"/>
</dbReference>
<gene>
    <name evidence="5" type="ORF">GCB20_05520</name>
</gene>
<comment type="caution">
    <text evidence="5">The sequence shown here is derived from an EMBL/GenBank/DDBJ whole genome shotgun (WGS) entry which is preliminary data.</text>
</comment>
<feature type="signal peptide" evidence="3">
    <location>
        <begin position="1"/>
        <end position="22"/>
    </location>
</feature>
<keyword evidence="1" id="KW-1188">Viral release from host cell</keyword>
<dbReference type="AlphaFoldDB" id="A0A629K7L4"/>
<dbReference type="EMBL" id="AAMCFY010000013">
    <property type="protein sequence ID" value="EDF8918420.1"/>
    <property type="molecule type" value="Genomic_DNA"/>
</dbReference>
<evidence type="ECO:0000313" key="5">
    <source>
        <dbReference type="EMBL" id="EDF8918420.1"/>
    </source>
</evidence>
<feature type="transmembrane region" description="Helical" evidence="2">
    <location>
        <begin position="630"/>
        <end position="648"/>
    </location>
</feature>
<keyword evidence="2" id="KW-0472">Membrane</keyword>
<proteinExistence type="predicted"/>
<accession>A0A629K7L4</accession>
<dbReference type="PANTHER" id="PTHR37813:SF1">
    <property type="entry name" value="FELS-2 PROPHAGE PROTEIN"/>
    <property type="match status" value="1"/>
</dbReference>
<sequence>MSASFSLGVVIGAAVSSSFSSAMGSTQRTLNKLTDTTSRLKTRQDALSRASERYGQIGAGVADRLRGSYDSVGNSMQRLHLQQEKLLKWDTKVNGMLLKRQKIMSELRGLVGGVTAAGALAYKTTATYAGEEAMLRSTSQGSRNYSRSDEKQLLDQMRVTSRDTTQTVTDLLRGVDDLVDAGWDRKAAANLTDIIGKVSTVYNMGVQDTAKVADVLTHNLGYDNDKGARHAFNLLADSGNRVGFEFPDVAPAFGKLAESFQKRGITGDEAITEIMSSLGAARLTMRNKEDVVSGLQGWMDTSDGRRMEHRFDVMGVDYVRSRADYMKGGMSDFEASMRVTQRYLEEVGNGKFMSRFTALNGDAAAQQQLIQSFGLGQIVSSPEQIKFINAMSKNWGAYENNKQTIKNQGDPNYLNMAYDQKTDALGEQGKQLKNELSILSSTFGEVLAPVIRDNIDQLKTGIHMVTDWVARNQELIRTYGGMAITAGKYFLMLRGGWLIGKLLYSGTLGWIFGLVRGGVRGVATIVRLTHEYRTLGKSSSMLFNLTMKAGGGFKALWGKMRGLGPWLSRLATGSGRLGRALGGGLLRGVRWAAKGALSLGRVLGGGLLRGLLAAGRAVLFIGRALMMNPIGLLITGIAVAAFLIYRYWEPIKGFFTRLWTGIENIGTQIWSSITGFFTDRWQDIQTAFDGGLLGIGELILNWSPLGLFTQVFSEVMSWFGVDLPKNFTDFGKNIVDGLTKGIEDTWKSAKDKFKKFSNGVMNIFAGENKIQSPSRVFMGYGGYIVEGLQLGIRNTTWKAEQAAKHLAARVMPGNQGFGVPRIPAVPFIADIPRGATAGGESSPSVHLVYSPSVHIKEATPGTLTTDAIKQALKENLPELERLLDEIVRRKQRRSFDA</sequence>
<evidence type="ECO:0000256" key="2">
    <source>
        <dbReference type="SAM" id="Phobius"/>
    </source>
</evidence>
<feature type="chain" id="PRO_5026328095" evidence="3">
    <location>
        <begin position="23"/>
        <end position="897"/>
    </location>
</feature>
<keyword evidence="2" id="KW-1133">Transmembrane helix</keyword>
<reference evidence="5" key="1">
    <citation type="submission" date="2019-10" db="EMBL/GenBank/DDBJ databases">
        <authorList>
            <consortium name="PulseNet: The National Subtyping Network for Foodborne Disease Surveillance"/>
            <person name="Tarr C.L."/>
            <person name="Trees E."/>
            <person name="Katz L.S."/>
            <person name="Carleton-Romer H.A."/>
            <person name="Stroika S."/>
            <person name="Kucerova Z."/>
            <person name="Roache K.F."/>
            <person name="Sabol A.L."/>
            <person name="Besser J."/>
            <person name="Gerner-Smidt P."/>
        </authorList>
    </citation>
    <scope>NUCLEOTIDE SEQUENCE</scope>
    <source>
        <strain evidence="5">PNUSAS108628</strain>
    </source>
</reference>
<evidence type="ECO:0000259" key="4">
    <source>
        <dbReference type="Pfam" id="PF10145"/>
    </source>
</evidence>
<dbReference type="NCBIfam" id="TIGR01760">
    <property type="entry name" value="tape_meas_TP901"/>
    <property type="match status" value="1"/>
</dbReference>
<feature type="domain" description="Phage tail tape measure protein" evidence="4">
    <location>
        <begin position="156"/>
        <end position="324"/>
    </location>
</feature>